<accession>A0A210Q6H7</accession>
<keyword evidence="5" id="KW-0472">Membrane</keyword>
<dbReference type="EMBL" id="NEDP02004827">
    <property type="protein sequence ID" value="OWF44347.1"/>
    <property type="molecule type" value="Genomic_DNA"/>
</dbReference>
<dbReference type="Proteomes" id="UP000242188">
    <property type="component" value="Unassembled WGS sequence"/>
</dbReference>
<protein>
    <submittedName>
        <fullName evidence="6">Cytochrome c oxidase subunit 6A, mitochondrial</fullName>
    </submittedName>
</protein>
<evidence type="ECO:0000313" key="7">
    <source>
        <dbReference type="Proteomes" id="UP000242188"/>
    </source>
</evidence>
<keyword evidence="2" id="KW-0999">Mitochondrion inner membrane</keyword>
<evidence type="ECO:0000256" key="1">
    <source>
        <dbReference type="ARBA" id="ARBA00004273"/>
    </source>
</evidence>
<dbReference type="PANTHER" id="PTHR11504:SF0">
    <property type="entry name" value="CYTOCHROME C OXIDASE SUBUNIT"/>
    <property type="match status" value="1"/>
</dbReference>
<dbReference type="STRING" id="6573.A0A210Q6H7"/>
<dbReference type="PANTHER" id="PTHR11504">
    <property type="entry name" value="CYTOCHROME C OXIDASE POLYPEPTIDE VIA"/>
    <property type="match status" value="1"/>
</dbReference>
<keyword evidence="3" id="KW-0809">Transit peptide</keyword>
<organism evidence="6 7">
    <name type="scientific">Mizuhopecten yessoensis</name>
    <name type="common">Japanese scallop</name>
    <name type="synonym">Patinopecten yessoensis</name>
    <dbReference type="NCBI Taxonomy" id="6573"/>
    <lineage>
        <taxon>Eukaryota</taxon>
        <taxon>Metazoa</taxon>
        <taxon>Spiralia</taxon>
        <taxon>Lophotrochozoa</taxon>
        <taxon>Mollusca</taxon>
        <taxon>Bivalvia</taxon>
        <taxon>Autobranchia</taxon>
        <taxon>Pteriomorphia</taxon>
        <taxon>Pectinida</taxon>
        <taxon>Pectinoidea</taxon>
        <taxon>Pectinidae</taxon>
        <taxon>Mizuhopecten</taxon>
    </lineage>
</organism>
<keyword evidence="7" id="KW-1185">Reference proteome</keyword>
<dbReference type="Gene3D" id="4.10.95.10">
    <property type="entry name" value="Cytochrome c oxidase, subunit VIa"/>
    <property type="match status" value="1"/>
</dbReference>
<gene>
    <name evidence="6" type="ORF">KP79_PYT15877</name>
</gene>
<dbReference type="AlphaFoldDB" id="A0A210Q6H7"/>
<sequence length="129" mass="15056">MSLARVGFVRHALKNAVKRPAKQQKRDCGFVQRQTDSVKEAAHDFYIPEYRVEYKSQIRNVILRTIPFVGTCLGMAYLTEEHGHGRVEYMPYDYMYIRKNAFPWGDGNHSFLHHPLNNCLPEGWPADEE</sequence>
<evidence type="ECO:0000256" key="4">
    <source>
        <dbReference type="ARBA" id="ARBA00023128"/>
    </source>
</evidence>
<comment type="subcellular location">
    <subcellularLocation>
        <location evidence="1">Mitochondrion inner membrane</location>
    </subcellularLocation>
</comment>
<reference evidence="6 7" key="1">
    <citation type="journal article" date="2017" name="Nat. Ecol. Evol.">
        <title>Scallop genome provides insights into evolution of bilaterian karyotype and development.</title>
        <authorList>
            <person name="Wang S."/>
            <person name="Zhang J."/>
            <person name="Jiao W."/>
            <person name="Li J."/>
            <person name="Xun X."/>
            <person name="Sun Y."/>
            <person name="Guo X."/>
            <person name="Huan P."/>
            <person name="Dong B."/>
            <person name="Zhang L."/>
            <person name="Hu X."/>
            <person name="Sun X."/>
            <person name="Wang J."/>
            <person name="Zhao C."/>
            <person name="Wang Y."/>
            <person name="Wang D."/>
            <person name="Huang X."/>
            <person name="Wang R."/>
            <person name="Lv J."/>
            <person name="Li Y."/>
            <person name="Zhang Z."/>
            <person name="Liu B."/>
            <person name="Lu W."/>
            <person name="Hui Y."/>
            <person name="Liang J."/>
            <person name="Zhou Z."/>
            <person name="Hou R."/>
            <person name="Li X."/>
            <person name="Liu Y."/>
            <person name="Li H."/>
            <person name="Ning X."/>
            <person name="Lin Y."/>
            <person name="Zhao L."/>
            <person name="Xing Q."/>
            <person name="Dou J."/>
            <person name="Li Y."/>
            <person name="Mao J."/>
            <person name="Guo H."/>
            <person name="Dou H."/>
            <person name="Li T."/>
            <person name="Mu C."/>
            <person name="Jiang W."/>
            <person name="Fu Q."/>
            <person name="Fu X."/>
            <person name="Miao Y."/>
            <person name="Liu J."/>
            <person name="Yu Q."/>
            <person name="Li R."/>
            <person name="Liao H."/>
            <person name="Li X."/>
            <person name="Kong Y."/>
            <person name="Jiang Z."/>
            <person name="Chourrout D."/>
            <person name="Li R."/>
            <person name="Bao Z."/>
        </authorList>
    </citation>
    <scope>NUCLEOTIDE SEQUENCE [LARGE SCALE GENOMIC DNA]</scope>
    <source>
        <strain evidence="6 7">PY_sf001</strain>
    </source>
</reference>
<dbReference type="GO" id="GO:0005743">
    <property type="term" value="C:mitochondrial inner membrane"/>
    <property type="evidence" value="ECO:0007669"/>
    <property type="project" value="UniProtKB-SubCell"/>
</dbReference>
<name>A0A210Q6H7_MIZYE</name>
<proteinExistence type="predicted"/>
<dbReference type="SUPFAM" id="SSF81411">
    <property type="entry name" value="Mitochondrial cytochrome c oxidase subunit VIa"/>
    <property type="match status" value="1"/>
</dbReference>
<dbReference type="OrthoDB" id="5947505at2759"/>
<dbReference type="GO" id="GO:0030234">
    <property type="term" value="F:enzyme regulator activity"/>
    <property type="evidence" value="ECO:0007669"/>
    <property type="project" value="TreeGrafter"/>
</dbReference>
<comment type="caution">
    <text evidence="6">The sequence shown here is derived from an EMBL/GenBank/DDBJ whole genome shotgun (WGS) entry which is preliminary data.</text>
</comment>
<evidence type="ECO:0000313" key="6">
    <source>
        <dbReference type="EMBL" id="OWF44347.1"/>
    </source>
</evidence>
<keyword evidence="4" id="KW-0496">Mitochondrion</keyword>
<evidence type="ECO:0000256" key="3">
    <source>
        <dbReference type="ARBA" id="ARBA00022946"/>
    </source>
</evidence>
<dbReference type="InterPro" id="IPR001349">
    <property type="entry name" value="Cyt_c_oxidase_su6a"/>
</dbReference>
<dbReference type="GO" id="GO:0006123">
    <property type="term" value="P:mitochondrial electron transport, cytochrome c to oxygen"/>
    <property type="evidence" value="ECO:0007669"/>
    <property type="project" value="TreeGrafter"/>
</dbReference>
<evidence type="ECO:0000256" key="2">
    <source>
        <dbReference type="ARBA" id="ARBA00022792"/>
    </source>
</evidence>
<evidence type="ECO:0000256" key="5">
    <source>
        <dbReference type="ARBA" id="ARBA00023136"/>
    </source>
</evidence>
<dbReference type="InterPro" id="IPR036418">
    <property type="entry name" value="Cyt_c_oxidase_su6a_sf"/>
</dbReference>